<reference evidence="3 4" key="1">
    <citation type="submission" date="2017-09" db="EMBL/GenBank/DDBJ databases">
        <authorList>
            <person name="Lee N."/>
            <person name="Cho B.-K."/>
        </authorList>
    </citation>
    <scope>NUCLEOTIDE SEQUENCE [LARGE SCALE GENOMIC DNA]</scope>
    <source>
        <strain evidence="3 4">ATCC 12461</strain>
    </source>
</reference>
<dbReference type="EMBL" id="CP023695">
    <property type="protein sequence ID" value="QEV20840.1"/>
    <property type="molecule type" value="Genomic_DNA"/>
</dbReference>
<dbReference type="Pfam" id="PF19631">
    <property type="entry name" value="Trypco2"/>
    <property type="match status" value="1"/>
</dbReference>
<dbReference type="AlphaFoldDB" id="A0A5J6HRF0"/>
<dbReference type="InterPro" id="IPR045608">
    <property type="entry name" value="Trypco2"/>
</dbReference>
<keyword evidence="4" id="KW-1185">Reference proteome</keyword>
<sequence>MIELSEVIAELRRELDEAMRAGAGHRLRFELGPVEVEASVAVERSGGADAKVRFWVLDAGADARIARSETHRISLTLHPKITGQSGPPEIAGPETERER</sequence>
<proteinExistence type="predicted"/>
<name>A0A5J6HRF0_STRAD</name>
<dbReference type="OrthoDB" id="4566193at2"/>
<evidence type="ECO:0000313" key="3">
    <source>
        <dbReference type="EMBL" id="QEV20840.1"/>
    </source>
</evidence>
<feature type="region of interest" description="Disordered" evidence="1">
    <location>
        <begin position="78"/>
        <end position="99"/>
    </location>
</feature>
<dbReference type="Proteomes" id="UP000326553">
    <property type="component" value="Chromosome"/>
</dbReference>
<organism evidence="3 4">
    <name type="scientific">Streptomyces alboniger</name>
    <dbReference type="NCBI Taxonomy" id="132473"/>
    <lineage>
        <taxon>Bacteria</taxon>
        <taxon>Bacillati</taxon>
        <taxon>Actinomycetota</taxon>
        <taxon>Actinomycetes</taxon>
        <taxon>Kitasatosporales</taxon>
        <taxon>Streptomycetaceae</taxon>
        <taxon>Streptomyces</taxon>
        <taxon>Streptomyces aurantiacus group</taxon>
    </lineage>
</organism>
<evidence type="ECO:0000313" key="4">
    <source>
        <dbReference type="Proteomes" id="UP000326553"/>
    </source>
</evidence>
<evidence type="ECO:0000259" key="2">
    <source>
        <dbReference type="Pfam" id="PF19631"/>
    </source>
</evidence>
<feature type="domain" description="Trypsin-co-occurring" evidence="2">
    <location>
        <begin position="2"/>
        <end position="79"/>
    </location>
</feature>
<gene>
    <name evidence="3" type="ORF">CP975_27765</name>
</gene>
<protein>
    <recommendedName>
        <fullName evidence="2">Trypsin-co-occurring domain-containing protein</fullName>
    </recommendedName>
</protein>
<dbReference type="RefSeq" id="WP_055527330.1">
    <property type="nucleotide sequence ID" value="NZ_CP023695.1"/>
</dbReference>
<accession>A0A5J6HRF0</accession>
<dbReference type="KEGG" id="salw:CP975_27765"/>
<evidence type="ECO:0000256" key="1">
    <source>
        <dbReference type="SAM" id="MobiDB-lite"/>
    </source>
</evidence>